<dbReference type="Proteomes" id="UP000183832">
    <property type="component" value="Unassembled WGS sequence"/>
</dbReference>
<dbReference type="PANTHER" id="PTHR42643:SF30">
    <property type="entry name" value="IONOTROPIC RECEPTOR 40A-RELATED"/>
    <property type="match status" value="1"/>
</dbReference>
<dbReference type="OrthoDB" id="7739311at2759"/>
<sequence length="611" mass="70735">MSKKVESFWIIKAHWTPDSSLDNNERIFTLIKAWKVGENEIEKYDKTLMKATKSYLKSYYEQNELDIAAEFSDENLCQMLHMSNAGYKVKLQCFAHASVGKMSFESGVIIAQRLSSALEFLRKLFAAQKVKVKNKYLVVLLNETDNNAEEIFKLFWSRKFMNVKVLTVVDDMTILLTFNPWKSRFYCNNTTPIIIATFKNESWHDANVPSLNFHQCPIKVATSSYAPAVIFDESKEGLERFSGVDVRLVKELSKILNFTLEIDLRTNFFGYIQDNGSASGAIAEVVNGNSDLVIGFYILNELKTRFLSFTQPHLYLPVGVIIPPGELFTSLEKFQQPFTTIVWFSITGVLGLGFIIIFILHFPVQKSKLSEAFIVIAGTMLGLSHKTLPQRNSTRIALMAFILFFMIIRTLYIGAWFKFLQVKQRHPEISTIDELIESDIEVLMYPTFEQMIRGWKLHKKANSLSFSSFYQKLMMMKEPLSNLAVVATIDEVYYHNKFSTDTPPHIFLKEYLFTAPIAMYFTKESYIVEIFDDKINLIKTAGLLDFWSSYLMDSDYLYVDLDKDHEPEQMNFQQLSGAFEIWAFCCSFSFLVFLCEHFHYRLANYLCHCQR</sequence>
<feature type="transmembrane region" description="Helical" evidence="13">
    <location>
        <begin position="397"/>
        <end position="417"/>
    </location>
</feature>
<keyword evidence="7" id="KW-0406">Ion transport</keyword>
<keyword evidence="11" id="KW-1071">Ligand-gated ion channel</keyword>
<keyword evidence="16" id="KW-1185">Reference proteome</keyword>
<evidence type="ECO:0000256" key="2">
    <source>
        <dbReference type="ARBA" id="ARBA00008685"/>
    </source>
</evidence>
<dbReference type="Gene3D" id="3.40.190.10">
    <property type="entry name" value="Periplasmic binding protein-like II"/>
    <property type="match status" value="1"/>
</dbReference>
<dbReference type="Gene3D" id="1.10.287.70">
    <property type="match status" value="1"/>
</dbReference>
<evidence type="ECO:0000256" key="7">
    <source>
        <dbReference type="ARBA" id="ARBA00023065"/>
    </source>
</evidence>
<keyword evidence="8 13" id="KW-0472">Membrane</keyword>
<evidence type="ECO:0000256" key="11">
    <source>
        <dbReference type="ARBA" id="ARBA00023286"/>
    </source>
</evidence>
<evidence type="ECO:0000256" key="1">
    <source>
        <dbReference type="ARBA" id="ARBA00004651"/>
    </source>
</evidence>
<name>A0A1J1HN40_9DIPT</name>
<keyword evidence="3" id="KW-0813">Transport</keyword>
<dbReference type="AlphaFoldDB" id="A0A1J1HN40"/>
<gene>
    <name evidence="15" type="ORF">CLUMA_CG001445</name>
</gene>
<dbReference type="GO" id="GO:0050906">
    <property type="term" value="P:detection of stimulus involved in sensory perception"/>
    <property type="evidence" value="ECO:0007669"/>
    <property type="project" value="UniProtKB-ARBA"/>
</dbReference>
<keyword evidence="10" id="KW-0325">Glycoprotein</keyword>
<reference evidence="15 16" key="1">
    <citation type="submission" date="2015-04" db="EMBL/GenBank/DDBJ databases">
        <authorList>
            <person name="Syromyatnikov M.Y."/>
            <person name="Popov V.N."/>
        </authorList>
    </citation>
    <scope>NUCLEOTIDE SEQUENCE [LARGE SCALE GENOMIC DNA]</scope>
</reference>
<evidence type="ECO:0000256" key="13">
    <source>
        <dbReference type="SAM" id="Phobius"/>
    </source>
</evidence>
<comment type="similarity">
    <text evidence="2">Belongs to the glutamate-gated ion channel (TC 1.A.10.1) family.</text>
</comment>
<dbReference type="SMART" id="SM00918">
    <property type="entry name" value="Lig_chan-Glu_bd"/>
    <property type="match status" value="1"/>
</dbReference>
<evidence type="ECO:0000256" key="6">
    <source>
        <dbReference type="ARBA" id="ARBA00022989"/>
    </source>
</evidence>
<keyword evidence="12" id="KW-0407">Ion channel</keyword>
<evidence type="ECO:0000259" key="14">
    <source>
        <dbReference type="SMART" id="SM00918"/>
    </source>
</evidence>
<evidence type="ECO:0000256" key="9">
    <source>
        <dbReference type="ARBA" id="ARBA00023170"/>
    </source>
</evidence>
<dbReference type="InterPro" id="IPR052192">
    <property type="entry name" value="Insect_Ionotropic_Sensory_Rcpt"/>
</dbReference>
<keyword evidence="5 13" id="KW-0812">Transmembrane</keyword>
<proteinExistence type="inferred from homology"/>
<keyword evidence="4" id="KW-1003">Cell membrane</keyword>
<dbReference type="GO" id="GO:0005886">
    <property type="term" value="C:plasma membrane"/>
    <property type="evidence" value="ECO:0007669"/>
    <property type="project" value="UniProtKB-SubCell"/>
</dbReference>
<accession>A0A1J1HN40</accession>
<comment type="subcellular location">
    <subcellularLocation>
        <location evidence="1">Cell membrane</location>
        <topology evidence="1">Multi-pass membrane protein</topology>
    </subcellularLocation>
</comment>
<dbReference type="PANTHER" id="PTHR42643">
    <property type="entry name" value="IONOTROPIC RECEPTOR 20A-RELATED"/>
    <property type="match status" value="1"/>
</dbReference>
<evidence type="ECO:0000313" key="16">
    <source>
        <dbReference type="Proteomes" id="UP000183832"/>
    </source>
</evidence>
<feature type="domain" description="Ionotropic glutamate receptor L-glutamate and glycine-binding" evidence="14">
    <location>
        <begin position="227"/>
        <end position="287"/>
    </location>
</feature>
<dbReference type="InterPro" id="IPR019594">
    <property type="entry name" value="Glu/Gly-bd"/>
</dbReference>
<evidence type="ECO:0000313" key="15">
    <source>
        <dbReference type="EMBL" id="CRK87649.1"/>
    </source>
</evidence>
<evidence type="ECO:0000256" key="8">
    <source>
        <dbReference type="ARBA" id="ARBA00023136"/>
    </source>
</evidence>
<protein>
    <submittedName>
        <fullName evidence="15">CLUMA_CG001445, isoform A</fullName>
    </submittedName>
</protein>
<organism evidence="15 16">
    <name type="scientific">Clunio marinus</name>
    <dbReference type="NCBI Taxonomy" id="568069"/>
    <lineage>
        <taxon>Eukaryota</taxon>
        <taxon>Metazoa</taxon>
        <taxon>Ecdysozoa</taxon>
        <taxon>Arthropoda</taxon>
        <taxon>Hexapoda</taxon>
        <taxon>Insecta</taxon>
        <taxon>Pterygota</taxon>
        <taxon>Neoptera</taxon>
        <taxon>Endopterygota</taxon>
        <taxon>Diptera</taxon>
        <taxon>Nematocera</taxon>
        <taxon>Chironomoidea</taxon>
        <taxon>Chironomidae</taxon>
        <taxon>Clunio</taxon>
    </lineage>
</organism>
<keyword evidence="9" id="KW-0675">Receptor</keyword>
<dbReference type="GO" id="GO:0015276">
    <property type="term" value="F:ligand-gated monoatomic ion channel activity"/>
    <property type="evidence" value="ECO:0007669"/>
    <property type="project" value="InterPro"/>
</dbReference>
<keyword evidence="6 13" id="KW-1133">Transmembrane helix</keyword>
<evidence type="ECO:0000256" key="5">
    <source>
        <dbReference type="ARBA" id="ARBA00022692"/>
    </source>
</evidence>
<evidence type="ECO:0000256" key="12">
    <source>
        <dbReference type="ARBA" id="ARBA00023303"/>
    </source>
</evidence>
<evidence type="ECO:0000256" key="3">
    <source>
        <dbReference type="ARBA" id="ARBA00022448"/>
    </source>
</evidence>
<evidence type="ECO:0000256" key="4">
    <source>
        <dbReference type="ARBA" id="ARBA00022475"/>
    </source>
</evidence>
<dbReference type="STRING" id="568069.A0A1J1HN40"/>
<dbReference type="InterPro" id="IPR001320">
    <property type="entry name" value="Iontro_rcpt_C"/>
</dbReference>
<dbReference type="EMBL" id="CVRI01000004">
    <property type="protein sequence ID" value="CRK87649.1"/>
    <property type="molecule type" value="Genomic_DNA"/>
</dbReference>
<dbReference type="Pfam" id="PF00060">
    <property type="entry name" value="Lig_chan"/>
    <property type="match status" value="1"/>
</dbReference>
<feature type="transmembrane region" description="Helical" evidence="13">
    <location>
        <begin position="341"/>
        <end position="362"/>
    </location>
</feature>
<dbReference type="Pfam" id="PF10613">
    <property type="entry name" value="Lig_chan-Glu_bd"/>
    <property type="match status" value="1"/>
</dbReference>
<evidence type="ECO:0000256" key="10">
    <source>
        <dbReference type="ARBA" id="ARBA00023180"/>
    </source>
</evidence>
<dbReference type="SUPFAM" id="SSF53850">
    <property type="entry name" value="Periplasmic binding protein-like II"/>
    <property type="match status" value="1"/>
</dbReference>